<dbReference type="Gene3D" id="2.130.10.10">
    <property type="entry name" value="YVTN repeat-like/Quinoprotein amine dehydrogenase"/>
    <property type="match status" value="2"/>
</dbReference>
<evidence type="ECO:0000256" key="2">
    <source>
        <dbReference type="ARBA" id="ARBA00022473"/>
    </source>
</evidence>
<feature type="region of interest" description="Disordered" evidence="9">
    <location>
        <begin position="1"/>
        <end position="39"/>
    </location>
</feature>
<dbReference type="Pfam" id="PF14538">
    <property type="entry name" value="Raptor_N"/>
    <property type="match status" value="2"/>
</dbReference>
<evidence type="ECO:0000256" key="3">
    <source>
        <dbReference type="ARBA" id="ARBA00022574"/>
    </source>
</evidence>
<dbReference type="PROSITE" id="PS50082">
    <property type="entry name" value="WD_REPEATS_2"/>
    <property type="match status" value="1"/>
</dbReference>
<feature type="compositionally biased region" description="Polar residues" evidence="9">
    <location>
        <begin position="1"/>
        <end position="12"/>
    </location>
</feature>
<comment type="similarity">
    <text evidence="1">Belongs to the WD repeat RAPTOR family.</text>
</comment>
<sequence>MASATETASTSEPEGRDKPIVVRVKRKPSQTHPDVFSSEEPRVKKLLVQHIETVHHSEAVQDVLHSLLHSDLDAKEIKSKTKEWNNRTKQNKKQDQLQSAARQRHEDLGRIARFAQIWRSRKGDRNEVDESLREICHLYDAVQILMKRSIQQNQGKITSFEEGAILCNFLPLIRGHLPSAAEEIESDIISLAPSEDSDVYDIYTVKEVDNDTTMEGTSSTPYPLLQVDDDDDVCYDDDDPYDTDDSNAEDNPLYDYPEELSEDGDDGSDCENPFSDPYGSDPEYEKEEVEEDNDEDASREIDGLGANMGANHGGITFTSGAAFYFCIIVDRTEEDSQLFLSVPALNQAASYLAQTASYLTQCLPLSAYTAISDEGQELATLPPASTAGGSSFQASSEQSADSSPGEIDNTVSSSQEITEQMAPLRVFQNGASLFQGLVERARKTVRGSADDIGWLQQDQSLPPTEDGTARFLEILDAVSNHGPLYFVKTKSYFSKMGLACHIAKIHSESSVSKNAREIKEYIEEIYWGSKKRVLLLGHSKGGVDAAAALSLYWPQLKDKVAGLALAQSPYGGSPVASDILREGQLGDYVRLRKLMEILVSKVLKGDLQALEDLTYERRKEFLRQNPLPPEVPIVSFHTEASITPSVLTALSHVAHLELPAAADGNPTRIPVVMPLSAAMAACSQLLVARYGEKSDGLVTRKDAEVPGSVAVRPGRKLDHAWMVYSSLKEEPRDQADTSQGMVNNNEQLLLGPMGKSPFWSVSMLPVENGPEPRKDVADEEPPAPVALLPQVVVLCEQRHEGFDEAAAAAAGPSTSGLVSKWWPKDRMKTGYVALVLCLNISVDPPDVIKISPCARKECWIDPFSMAPPKALETIGKTLHSQYERWQPKMALGDLMASRLVHSSSSSSAAPSAALPNHHTNHVVVDDQLPVENGPEPRKDVADEEPPAPVALLPQVVVLCEQRHEGFDEAAAAAAGPSTSGLVSKWWPKDRMKTGCVALVLCLNISVDPPDVIKISPCARKECWIDPFSMAPPKALETIGKTLHSQYERWQPKARYKLQLDPTLEEVKKLCNTCRKFARTERVLFHYNGHGVPKPTANGEIWVFNKSYTQYIPLPITDLDSWLKTPSIYVFDCSAAGMIVKAFLERLDWSSSSSASSSKDCILLAACEVHQTLPQSAEFPADVFTACLTTPIKMALHWFCKRSLLRDSMEQNLIDQIPGRQNDRKTLLGELNWIFTAITDTIAWNVLPQDLFQRLFRQDLLVASLFRNFLLAERIMRDAWDMAAEICLSKLPQLIADPNAEFQPSPFFTEQLTAFEVWLDHASEDKKPPEQLPVVLLSQSHRFRALVLLGRFLDMGPWAVDLALSVGIFPYVLKLLQTSAMELRQILVFIWTKILSLDKSCQVDLVKDGGHAYFIRFLDSLDAYPEQRAMAAFVLAVIVDGHRIGQEACANAGLIDVCLRHLQPENPNDAQTEPLLLQWLCLCLGKLWEDFPEAQLLGLQSNAPEIVICLLSEPQPEVRASAVFALGNLVDIGSPSLNGADDDSDDDEKVRAEINVVRSLLQISSDGSPLVRSEVAVALTRFAMGHNKHIKCVAAEYWKPQTNSLLKSLPSLANINSSNVYSPSSLIQGSSGLASHIGPVLRVGSDNSATGRDGRISTSSPIATNSIMHGSPQSDDSSQHSDSGILLRENASNGGLNYSRSRPIDNGIYSQFIATMCNVAKDPYPRIASIGRRALSLIGVEQVVMRNSRLSNGGAHPGETSVPPSSNFGMARSSSWFDMNSGNFSMAFRTPPVSPPQHDYLTGLRRVCSMEFRPHVLNSPDGLADPLISSSVAPSNMGLDILPQSTIYRWSCGHFSRPLLTGSDDNDEANARREERERIAMDCIAKSQRSSCKMTSQIASWDTRFELGTKASLLLPFSPIVVAADENEQIRVWNYDDAVPVNTFDNHKLSDRGLSKLLLINELDDSLLLVGSSDGNVRIWRNYTQKGGQKLVTAFSSVQGYRSAGRSIVFDWQQQSGYLYASGDMFSILVWDLDKEQLVNTIQSTADSGISAISASQVRCGQFAAGFLDASVRIFDVRTPDRLVYTARPHAPRSEKVVGIGFQPGFDPYKIVSASQAGDIQFLDVRRASEPYLTIEAHRGSLTALAVHRHAPLIASGSAKQMIKVFSLEGEQLTIIRYQPSFMGQRIGSVNCLSFHRYKSLLAAGAGDNALVSIYADDNYQISHVK</sequence>
<dbReference type="InterPro" id="IPR016024">
    <property type="entry name" value="ARM-type_fold"/>
</dbReference>
<evidence type="ECO:0000256" key="9">
    <source>
        <dbReference type="SAM" id="MobiDB-lite"/>
    </source>
</evidence>
<evidence type="ECO:0000313" key="12">
    <source>
        <dbReference type="Proteomes" id="UP000026962"/>
    </source>
</evidence>
<keyword evidence="4" id="KW-0341">Growth regulation</keyword>
<feature type="domain" description="Raptor N-terminal CASPase-like" evidence="10">
    <location>
        <begin position="826"/>
        <end position="956"/>
    </location>
</feature>
<keyword evidence="5" id="KW-0677">Repeat</keyword>
<dbReference type="GO" id="GO:0071230">
    <property type="term" value="P:cellular response to amino acid stimulus"/>
    <property type="evidence" value="ECO:0007669"/>
    <property type="project" value="TreeGrafter"/>
</dbReference>
<dbReference type="FunFam" id="1.25.10.10:FF:000145">
    <property type="entry name" value="Regulatory-associated protein of TOR 1"/>
    <property type="match status" value="1"/>
</dbReference>
<dbReference type="GO" id="GO:0031931">
    <property type="term" value="C:TORC1 complex"/>
    <property type="evidence" value="ECO:0007669"/>
    <property type="project" value="InterPro"/>
</dbReference>
<keyword evidence="12" id="KW-1185">Reference proteome</keyword>
<feature type="compositionally biased region" description="Polar residues" evidence="9">
    <location>
        <begin position="212"/>
        <end position="221"/>
    </location>
</feature>
<dbReference type="SMART" id="SM00320">
    <property type="entry name" value="WD40"/>
    <property type="match status" value="6"/>
</dbReference>
<feature type="compositionally biased region" description="Low complexity" evidence="9">
    <location>
        <begin position="1668"/>
        <end position="1681"/>
    </location>
</feature>
<reference evidence="11" key="2">
    <citation type="submission" date="2018-05" db="EMBL/GenBank/DDBJ databases">
        <title>OpunRS2 (Oryza punctata Reference Sequence Version 2).</title>
        <authorList>
            <person name="Zhang J."/>
            <person name="Kudrna D."/>
            <person name="Lee S."/>
            <person name="Talag J."/>
            <person name="Welchert J."/>
            <person name="Wing R.A."/>
        </authorList>
    </citation>
    <scope>NUCLEOTIDE SEQUENCE [LARGE SCALE GENOMIC DNA]</scope>
</reference>
<feature type="compositionally biased region" description="Polar residues" evidence="9">
    <location>
        <begin position="1644"/>
        <end position="1667"/>
    </location>
</feature>
<dbReference type="InterPro" id="IPR004083">
    <property type="entry name" value="Raptor"/>
</dbReference>
<comment type="subunit">
    <text evidence="7">The target of rapamycin complex 1 (TORC1) is composed of at least RAPTOR, LST8 and TOR.</text>
</comment>
<evidence type="ECO:0000313" key="11">
    <source>
        <dbReference type="EnsemblPlants" id="OPUNC11G00610.1"/>
    </source>
</evidence>
<feature type="region of interest" description="Disordered" evidence="9">
    <location>
        <begin position="1643"/>
        <end position="1681"/>
    </location>
</feature>
<dbReference type="GO" id="GO:0005737">
    <property type="term" value="C:cytoplasm"/>
    <property type="evidence" value="ECO:0007669"/>
    <property type="project" value="TreeGrafter"/>
</dbReference>
<feature type="domain" description="Raptor N-terminal CASPase-like" evidence="10">
    <location>
        <begin position="990"/>
        <end position="1143"/>
    </location>
</feature>
<keyword evidence="2" id="KW-0217">Developmental protein</keyword>
<dbReference type="SMART" id="SM01302">
    <property type="entry name" value="Raptor_N"/>
    <property type="match status" value="2"/>
</dbReference>
<comment type="function">
    <text evidence="6">Component of TORC1 complex, which is an essential cell growth regulator that controls plant development. Acts by recruiting substrates for TOR. Acts by activating transcription, protein synthesis and ribosome biogenesis, and inhibiting mRNA degradation and autophagy.</text>
</comment>
<feature type="compositionally biased region" description="Acidic residues" evidence="9">
    <location>
        <begin position="282"/>
        <end position="295"/>
    </location>
</feature>
<dbReference type="InterPro" id="IPR011989">
    <property type="entry name" value="ARM-like"/>
</dbReference>
<accession>A0A0E0MBM5</accession>
<proteinExistence type="inferred from homology"/>
<dbReference type="PANTHER" id="PTHR12848:SF16">
    <property type="entry name" value="REGULATORY-ASSOCIATED PROTEIN OF MTOR"/>
    <property type="match status" value="1"/>
</dbReference>
<feature type="compositionally biased region" description="Polar residues" evidence="9">
    <location>
        <begin position="387"/>
        <end position="402"/>
    </location>
</feature>
<dbReference type="HOGENOM" id="CLU_001274_0_0_1"/>
<keyword evidence="3 8" id="KW-0853">WD repeat</keyword>
<feature type="region of interest" description="Disordered" evidence="9">
    <location>
        <begin position="921"/>
        <end position="944"/>
    </location>
</feature>
<organism evidence="11">
    <name type="scientific">Oryza punctata</name>
    <name type="common">Red rice</name>
    <dbReference type="NCBI Taxonomy" id="4537"/>
    <lineage>
        <taxon>Eukaryota</taxon>
        <taxon>Viridiplantae</taxon>
        <taxon>Streptophyta</taxon>
        <taxon>Embryophyta</taxon>
        <taxon>Tracheophyta</taxon>
        <taxon>Spermatophyta</taxon>
        <taxon>Magnoliopsida</taxon>
        <taxon>Liliopsida</taxon>
        <taxon>Poales</taxon>
        <taxon>Poaceae</taxon>
        <taxon>BOP clade</taxon>
        <taxon>Oryzoideae</taxon>
        <taxon>Oryzeae</taxon>
        <taxon>Oryzinae</taxon>
        <taxon>Oryza</taxon>
    </lineage>
</organism>
<dbReference type="InterPro" id="IPR029058">
    <property type="entry name" value="AB_hydrolase_fold"/>
</dbReference>
<evidence type="ECO:0000256" key="1">
    <source>
        <dbReference type="ARBA" id="ARBA00009257"/>
    </source>
</evidence>
<dbReference type="InterPro" id="IPR036322">
    <property type="entry name" value="WD40_repeat_dom_sf"/>
</dbReference>
<dbReference type="GO" id="GO:0030674">
    <property type="term" value="F:protein-macromolecule adaptor activity"/>
    <property type="evidence" value="ECO:0007669"/>
    <property type="project" value="TreeGrafter"/>
</dbReference>
<dbReference type="eggNOG" id="KOG1517">
    <property type="taxonomic scope" value="Eukaryota"/>
</dbReference>
<dbReference type="PANTHER" id="PTHR12848">
    <property type="entry name" value="REGULATORY-ASSOCIATED PROTEIN OF MTOR"/>
    <property type="match status" value="1"/>
</dbReference>
<dbReference type="Proteomes" id="UP000026962">
    <property type="component" value="Chromosome 11"/>
</dbReference>
<evidence type="ECO:0000256" key="8">
    <source>
        <dbReference type="PROSITE-ProRule" id="PRU00221"/>
    </source>
</evidence>
<dbReference type="Pfam" id="PF00400">
    <property type="entry name" value="WD40"/>
    <property type="match status" value="1"/>
</dbReference>
<name>A0A0E0MBM5_ORYPU</name>
<dbReference type="SUPFAM" id="SSF50978">
    <property type="entry name" value="WD40 repeat-like"/>
    <property type="match status" value="1"/>
</dbReference>
<feature type="compositionally biased region" description="Acidic residues" evidence="9">
    <location>
        <begin position="227"/>
        <end position="248"/>
    </location>
</feature>
<feature type="region of interest" description="Disordered" evidence="9">
    <location>
        <begin position="83"/>
        <end position="103"/>
    </location>
</feature>
<feature type="region of interest" description="Disordered" evidence="9">
    <location>
        <begin position="212"/>
        <end position="305"/>
    </location>
</feature>
<dbReference type="Gene3D" id="3.40.50.1820">
    <property type="entry name" value="alpha/beta hydrolase"/>
    <property type="match status" value="1"/>
</dbReference>
<feature type="compositionally biased region" description="Acidic residues" evidence="9">
    <location>
        <begin position="256"/>
        <end position="269"/>
    </location>
</feature>
<dbReference type="FunFam" id="2.130.10.10:FF:000825">
    <property type="entry name" value="Regulatory-associated protein of TOR 2"/>
    <property type="match status" value="1"/>
</dbReference>
<dbReference type="PRINTS" id="PR01547">
    <property type="entry name" value="YEAST176DUF"/>
</dbReference>
<dbReference type="SUPFAM" id="SSF53474">
    <property type="entry name" value="alpha/beta-Hydrolases"/>
    <property type="match status" value="1"/>
</dbReference>
<evidence type="ECO:0000256" key="5">
    <source>
        <dbReference type="ARBA" id="ARBA00022737"/>
    </source>
</evidence>
<dbReference type="Gramene" id="OPUNC11G00610.1">
    <property type="protein sequence ID" value="OPUNC11G00610.1"/>
    <property type="gene ID" value="OPUNC11G00610"/>
</dbReference>
<dbReference type="InterPro" id="IPR015943">
    <property type="entry name" value="WD40/YVTN_repeat-like_dom_sf"/>
</dbReference>
<dbReference type="EnsemblPlants" id="OPUNC11G00610.1">
    <property type="protein sequence ID" value="OPUNC11G00610.1"/>
    <property type="gene ID" value="OPUNC11G00610"/>
</dbReference>
<dbReference type="InterPro" id="IPR001680">
    <property type="entry name" value="WD40_rpt"/>
</dbReference>
<dbReference type="Gene3D" id="1.25.10.10">
    <property type="entry name" value="Leucine-rich Repeat Variant"/>
    <property type="match status" value="1"/>
</dbReference>
<dbReference type="InterPro" id="IPR029347">
    <property type="entry name" value="Raptor_N"/>
</dbReference>
<evidence type="ECO:0000256" key="4">
    <source>
        <dbReference type="ARBA" id="ARBA00022604"/>
    </source>
</evidence>
<evidence type="ECO:0000259" key="10">
    <source>
        <dbReference type="SMART" id="SM01302"/>
    </source>
</evidence>
<dbReference type="STRING" id="4537.A0A0E0MBM5"/>
<reference evidence="11" key="1">
    <citation type="submission" date="2015-04" db="UniProtKB">
        <authorList>
            <consortium name="EnsemblPlants"/>
        </authorList>
    </citation>
    <scope>IDENTIFICATION</scope>
</reference>
<protein>
    <recommendedName>
        <fullName evidence="10">Raptor N-terminal CASPase-like domain-containing protein</fullName>
    </recommendedName>
</protein>
<feature type="repeat" description="WD" evidence="8">
    <location>
        <begin position="1963"/>
        <end position="1979"/>
    </location>
</feature>
<dbReference type="GO" id="GO:0031929">
    <property type="term" value="P:TOR signaling"/>
    <property type="evidence" value="ECO:0007669"/>
    <property type="project" value="InterPro"/>
</dbReference>
<dbReference type="FunFam" id="2.130.10.10:FF:000647">
    <property type="entry name" value="Regulatory-associated protein of TOR 1"/>
    <property type="match status" value="1"/>
</dbReference>
<dbReference type="GO" id="GO:0010506">
    <property type="term" value="P:regulation of autophagy"/>
    <property type="evidence" value="ECO:0007669"/>
    <property type="project" value="TreeGrafter"/>
</dbReference>
<feature type="region of interest" description="Disordered" evidence="9">
    <location>
        <begin position="380"/>
        <end position="414"/>
    </location>
</feature>
<dbReference type="GO" id="GO:0030307">
    <property type="term" value="P:positive regulation of cell growth"/>
    <property type="evidence" value="ECO:0007669"/>
    <property type="project" value="TreeGrafter"/>
</dbReference>
<dbReference type="SUPFAM" id="SSF48371">
    <property type="entry name" value="ARM repeat"/>
    <property type="match status" value="1"/>
</dbReference>
<dbReference type="GO" id="GO:0009267">
    <property type="term" value="P:cellular response to starvation"/>
    <property type="evidence" value="ECO:0007669"/>
    <property type="project" value="TreeGrafter"/>
</dbReference>
<evidence type="ECO:0000256" key="6">
    <source>
        <dbReference type="ARBA" id="ARBA00057803"/>
    </source>
</evidence>
<evidence type="ECO:0000256" key="7">
    <source>
        <dbReference type="ARBA" id="ARBA00064335"/>
    </source>
</evidence>